<feature type="domain" description="Rhodanese" evidence="1">
    <location>
        <begin position="46"/>
        <end position="107"/>
    </location>
</feature>
<organism evidence="2">
    <name type="scientific">viral metagenome</name>
    <dbReference type="NCBI Taxonomy" id="1070528"/>
    <lineage>
        <taxon>unclassified sequences</taxon>
        <taxon>metagenomes</taxon>
        <taxon>organismal metagenomes</taxon>
    </lineage>
</organism>
<dbReference type="Pfam" id="PF00581">
    <property type="entry name" value="Rhodanese"/>
    <property type="match status" value="1"/>
</dbReference>
<evidence type="ECO:0000259" key="1">
    <source>
        <dbReference type="PROSITE" id="PS50206"/>
    </source>
</evidence>
<dbReference type="InterPro" id="IPR036873">
    <property type="entry name" value="Rhodanese-like_dom_sf"/>
</dbReference>
<dbReference type="AlphaFoldDB" id="A0A6C0C0A4"/>
<dbReference type="PROSITE" id="PS50206">
    <property type="entry name" value="RHODANESE_3"/>
    <property type="match status" value="1"/>
</dbReference>
<proteinExistence type="predicted"/>
<sequence length="133" mass="15745">MKKASIQYINYQNMQQCINDTNTLIINTLNSGEQECLILNTLDYNREQEIFNQLIDNYDFKSKKIVIYGKNCNDNSIMNKANQLINLGFQYIYVYIGGLFEWILLQEIYSEEHFKTTSVVNDILKYKPTKIIY</sequence>
<protein>
    <recommendedName>
        <fullName evidence="1">Rhodanese domain-containing protein</fullName>
    </recommendedName>
</protein>
<dbReference type="SUPFAM" id="SSF52821">
    <property type="entry name" value="Rhodanese/Cell cycle control phosphatase"/>
    <property type="match status" value="1"/>
</dbReference>
<evidence type="ECO:0000313" key="2">
    <source>
        <dbReference type="EMBL" id="QHS98085.1"/>
    </source>
</evidence>
<accession>A0A6C0C0A4</accession>
<dbReference type="InterPro" id="IPR001763">
    <property type="entry name" value="Rhodanese-like_dom"/>
</dbReference>
<name>A0A6C0C0A4_9ZZZZ</name>
<dbReference type="EMBL" id="MN739312">
    <property type="protein sequence ID" value="QHS98085.1"/>
    <property type="molecule type" value="Genomic_DNA"/>
</dbReference>
<reference evidence="2" key="1">
    <citation type="journal article" date="2020" name="Nature">
        <title>Giant virus diversity and host interactions through global metagenomics.</title>
        <authorList>
            <person name="Schulz F."/>
            <person name="Roux S."/>
            <person name="Paez-Espino D."/>
            <person name="Jungbluth S."/>
            <person name="Walsh D.A."/>
            <person name="Denef V.J."/>
            <person name="McMahon K.D."/>
            <person name="Konstantinidis K.T."/>
            <person name="Eloe-Fadrosh E.A."/>
            <person name="Kyrpides N.C."/>
            <person name="Woyke T."/>
        </authorList>
    </citation>
    <scope>NUCLEOTIDE SEQUENCE</scope>
    <source>
        <strain evidence="2">GVMAG-M-3300020182-84</strain>
    </source>
</reference>